<dbReference type="EMBL" id="JAHBAY010000022">
    <property type="protein sequence ID" value="MBT0773968.1"/>
    <property type="molecule type" value="Genomic_DNA"/>
</dbReference>
<dbReference type="RefSeq" id="WP_214160506.1">
    <property type="nucleotide sequence ID" value="NZ_JAHBAY010000022.1"/>
</dbReference>
<feature type="transmembrane region" description="Helical" evidence="1">
    <location>
        <begin position="42"/>
        <end position="61"/>
    </location>
</feature>
<evidence type="ECO:0000313" key="2">
    <source>
        <dbReference type="EMBL" id="MBT0773968.1"/>
    </source>
</evidence>
<keyword evidence="1" id="KW-0812">Transmembrane</keyword>
<keyword evidence="1" id="KW-0472">Membrane</keyword>
<evidence type="ECO:0000313" key="3">
    <source>
        <dbReference type="Proteomes" id="UP001197247"/>
    </source>
</evidence>
<protein>
    <submittedName>
        <fullName evidence="2">Uncharacterized protein</fullName>
    </submittedName>
</protein>
<evidence type="ECO:0000256" key="1">
    <source>
        <dbReference type="SAM" id="Phobius"/>
    </source>
</evidence>
<keyword evidence="3" id="KW-1185">Reference proteome</keyword>
<accession>A0ABS5TT57</accession>
<reference evidence="2 3" key="1">
    <citation type="submission" date="2021-05" db="EMBL/GenBank/DDBJ databases">
        <title>Kineosporia and Streptomyces sp. nov. two new marine actinobacteria isolated from Coral.</title>
        <authorList>
            <person name="Buangrab K."/>
            <person name="Sutthacheep M."/>
            <person name="Yeemin T."/>
            <person name="Harunari E."/>
            <person name="Igarashi Y."/>
            <person name="Kanchanasin P."/>
            <person name="Tanasupawat S."/>
            <person name="Phongsopitanun W."/>
        </authorList>
    </citation>
    <scope>NUCLEOTIDE SEQUENCE [LARGE SCALE GENOMIC DNA]</scope>
    <source>
        <strain evidence="2 3">J2-2</strain>
    </source>
</reference>
<comment type="caution">
    <text evidence="2">The sequence shown here is derived from an EMBL/GenBank/DDBJ whole genome shotgun (WGS) entry which is preliminary data.</text>
</comment>
<proteinExistence type="predicted"/>
<name>A0ABS5TT57_9ACTN</name>
<keyword evidence="1" id="KW-1133">Transmembrane helix</keyword>
<organism evidence="2 3">
    <name type="scientific">Kineosporia corallincola</name>
    <dbReference type="NCBI Taxonomy" id="2835133"/>
    <lineage>
        <taxon>Bacteria</taxon>
        <taxon>Bacillati</taxon>
        <taxon>Actinomycetota</taxon>
        <taxon>Actinomycetes</taxon>
        <taxon>Kineosporiales</taxon>
        <taxon>Kineosporiaceae</taxon>
        <taxon>Kineosporia</taxon>
    </lineage>
</organism>
<gene>
    <name evidence="2" type="ORF">KIH74_33800</name>
</gene>
<sequence length="220" mass="23023">MPDLRDLMNEAADRIAVPSDSTVEADLVRGRRARARVARRRALVPAGLAAAGGVLAFALLGTGPAGTSTPPPTASLVLTSYQGAQPKGFTIDQVPTGWDVQALDESHLLLGPAGAADQDPDEYEGKILISRANELEESADRGDTHPLRVGDVTGTRFSFATDFVDGESVYGPDASPGLLVPERDGTLLFQFPDDLDWDDATIARFAAGVHLTGDAETAGG</sequence>
<dbReference type="Proteomes" id="UP001197247">
    <property type="component" value="Unassembled WGS sequence"/>
</dbReference>